<evidence type="ECO:0000313" key="2">
    <source>
        <dbReference type="EMBL" id="VDK28836.1"/>
    </source>
</evidence>
<name>A0A0M3JIN3_ANISI</name>
<keyword evidence="3" id="KW-1185">Reference proteome</keyword>
<proteinExistence type="predicted"/>
<evidence type="ECO:0000256" key="1">
    <source>
        <dbReference type="SAM" id="MobiDB-lite"/>
    </source>
</evidence>
<organism evidence="4">
    <name type="scientific">Anisakis simplex</name>
    <name type="common">Herring worm</name>
    <dbReference type="NCBI Taxonomy" id="6269"/>
    <lineage>
        <taxon>Eukaryota</taxon>
        <taxon>Metazoa</taxon>
        <taxon>Ecdysozoa</taxon>
        <taxon>Nematoda</taxon>
        <taxon>Chromadorea</taxon>
        <taxon>Rhabditida</taxon>
        <taxon>Spirurina</taxon>
        <taxon>Ascaridomorpha</taxon>
        <taxon>Ascaridoidea</taxon>
        <taxon>Anisakidae</taxon>
        <taxon>Anisakis</taxon>
        <taxon>Anisakis simplex complex</taxon>
    </lineage>
</organism>
<protein>
    <submittedName>
        <fullName evidence="4">Transposase</fullName>
    </submittedName>
</protein>
<accession>A0A0M3JIN3</accession>
<gene>
    <name evidence="2" type="ORF">ASIM_LOCUS7263</name>
</gene>
<sequence length="64" mass="7069">MRSSALKQAGIDRQTDGIGQGECAQGPDPFEIPTTVKRIAYRNRYSQLLAEEMKERLAVSISSV</sequence>
<reference evidence="2 3" key="2">
    <citation type="submission" date="2018-11" db="EMBL/GenBank/DDBJ databases">
        <authorList>
            <consortium name="Pathogen Informatics"/>
        </authorList>
    </citation>
    <scope>NUCLEOTIDE SEQUENCE [LARGE SCALE GENOMIC DNA]</scope>
</reference>
<dbReference type="Proteomes" id="UP000267096">
    <property type="component" value="Unassembled WGS sequence"/>
</dbReference>
<dbReference type="WBParaSite" id="ASIM_0000749901-mRNA-1">
    <property type="protein sequence ID" value="ASIM_0000749901-mRNA-1"/>
    <property type="gene ID" value="ASIM_0000749901"/>
</dbReference>
<dbReference type="EMBL" id="UYRR01017239">
    <property type="protein sequence ID" value="VDK28836.1"/>
    <property type="molecule type" value="Genomic_DNA"/>
</dbReference>
<reference evidence="4" key="1">
    <citation type="submission" date="2017-02" db="UniProtKB">
        <authorList>
            <consortium name="WormBaseParasite"/>
        </authorList>
    </citation>
    <scope>IDENTIFICATION</scope>
</reference>
<evidence type="ECO:0000313" key="3">
    <source>
        <dbReference type="Proteomes" id="UP000267096"/>
    </source>
</evidence>
<evidence type="ECO:0000313" key="4">
    <source>
        <dbReference type="WBParaSite" id="ASIM_0000749901-mRNA-1"/>
    </source>
</evidence>
<dbReference type="AlphaFoldDB" id="A0A0M3JIN3"/>
<feature type="region of interest" description="Disordered" evidence="1">
    <location>
        <begin position="1"/>
        <end position="30"/>
    </location>
</feature>